<dbReference type="EMBL" id="JAGIZQ010000003">
    <property type="protein sequence ID" value="KAH6637369.1"/>
    <property type="molecule type" value="Genomic_DNA"/>
</dbReference>
<keyword evidence="2" id="KW-1185">Reference proteome</keyword>
<dbReference type="Proteomes" id="UP000724584">
    <property type="component" value="Unassembled WGS sequence"/>
</dbReference>
<protein>
    <submittedName>
        <fullName evidence="1">Uncharacterized protein</fullName>
    </submittedName>
</protein>
<evidence type="ECO:0000313" key="2">
    <source>
        <dbReference type="Proteomes" id="UP000724584"/>
    </source>
</evidence>
<accession>A0ACB7PDT2</accession>
<comment type="caution">
    <text evidence="1">The sequence shown here is derived from an EMBL/GenBank/DDBJ whole genome shotgun (WGS) entry which is preliminary data.</text>
</comment>
<gene>
    <name evidence="1" type="ORF">F5144DRAFT_629262</name>
</gene>
<sequence length="269" mass="30206">MSRPRPLTPTAPSQNLVATLGILATLPAELRRLVLVAAFGQRTVHLDLRLSRPRREDSLDLLPRYAKCEHGLGSAPLRKCASPDHAAPPAWRWYGCLLACRQAYAEGIDVLYSTNTFFLESTALFDALFCPAPHRTSQQLLLPQRLASITSLELRWELLLWGQIPRGRGNPWTREPLMPLFADKGRVQLAAYLCYLGEAFPNLQTLVLAFADSLYHDSQVRPVWALEEIDRLLLRPIADAVARLQHPQRQHVVVELPSNVFDGVLLLAL</sequence>
<reference evidence="1 2" key="1">
    <citation type="journal article" date="2021" name="Nat. Commun.">
        <title>Genetic determinants of endophytism in the Arabidopsis root mycobiome.</title>
        <authorList>
            <person name="Mesny F."/>
            <person name="Miyauchi S."/>
            <person name="Thiergart T."/>
            <person name="Pickel B."/>
            <person name="Atanasova L."/>
            <person name="Karlsson M."/>
            <person name="Huettel B."/>
            <person name="Barry K.W."/>
            <person name="Haridas S."/>
            <person name="Chen C."/>
            <person name="Bauer D."/>
            <person name="Andreopoulos W."/>
            <person name="Pangilinan J."/>
            <person name="LaButti K."/>
            <person name="Riley R."/>
            <person name="Lipzen A."/>
            <person name="Clum A."/>
            <person name="Drula E."/>
            <person name="Henrissat B."/>
            <person name="Kohler A."/>
            <person name="Grigoriev I.V."/>
            <person name="Martin F.M."/>
            <person name="Hacquard S."/>
        </authorList>
    </citation>
    <scope>NUCLEOTIDE SEQUENCE [LARGE SCALE GENOMIC DNA]</scope>
    <source>
        <strain evidence="1 2">MPI-SDFR-AT-0079</strain>
    </source>
</reference>
<proteinExistence type="predicted"/>
<evidence type="ECO:0000313" key="1">
    <source>
        <dbReference type="EMBL" id="KAH6637369.1"/>
    </source>
</evidence>
<organism evidence="1 2">
    <name type="scientific">Chaetomium tenue</name>
    <dbReference type="NCBI Taxonomy" id="1854479"/>
    <lineage>
        <taxon>Eukaryota</taxon>
        <taxon>Fungi</taxon>
        <taxon>Dikarya</taxon>
        <taxon>Ascomycota</taxon>
        <taxon>Pezizomycotina</taxon>
        <taxon>Sordariomycetes</taxon>
        <taxon>Sordariomycetidae</taxon>
        <taxon>Sordariales</taxon>
        <taxon>Chaetomiaceae</taxon>
        <taxon>Chaetomium</taxon>
    </lineage>
</organism>
<name>A0ACB7PDT2_9PEZI</name>